<dbReference type="Gene3D" id="1.10.1660.10">
    <property type="match status" value="1"/>
</dbReference>
<feature type="domain" description="HTH merR-type" evidence="2">
    <location>
        <begin position="22"/>
        <end position="90"/>
    </location>
</feature>
<dbReference type="Pfam" id="PF13411">
    <property type="entry name" value="MerR_1"/>
    <property type="match status" value="1"/>
</dbReference>
<dbReference type="InterPro" id="IPR000551">
    <property type="entry name" value="MerR-type_HTH_dom"/>
</dbReference>
<organism evidence="3 4">
    <name type="scientific">Nonomuraea jiangxiensis</name>
    <dbReference type="NCBI Taxonomy" id="633440"/>
    <lineage>
        <taxon>Bacteria</taxon>
        <taxon>Bacillati</taxon>
        <taxon>Actinomycetota</taxon>
        <taxon>Actinomycetes</taxon>
        <taxon>Streptosporangiales</taxon>
        <taxon>Streptosporangiaceae</taxon>
        <taxon>Nonomuraea</taxon>
    </lineage>
</organism>
<dbReference type="Proteomes" id="UP000199202">
    <property type="component" value="Unassembled WGS sequence"/>
</dbReference>
<evidence type="ECO:0000313" key="4">
    <source>
        <dbReference type="Proteomes" id="UP000199202"/>
    </source>
</evidence>
<proteinExistence type="predicted"/>
<dbReference type="PROSITE" id="PS00552">
    <property type="entry name" value="HTH_MERR_1"/>
    <property type="match status" value="1"/>
</dbReference>
<name>A0A1G9VT71_9ACTN</name>
<gene>
    <name evidence="3" type="ORF">SAMN05421869_15440</name>
</gene>
<dbReference type="PANTHER" id="PTHR30204">
    <property type="entry name" value="REDOX-CYCLING DRUG-SENSING TRANSCRIPTIONAL ACTIVATOR SOXR"/>
    <property type="match status" value="1"/>
</dbReference>
<evidence type="ECO:0000256" key="1">
    <source>
        <dbReference type="ARBA" id="ARBA00023125"/>
    </source>
</evidence>
<accession>A0A1G9VT71</accession>
<dbReference type="GO" id="GO:0003700">
    <property type="term" value="F:DNA-binding transcription factor activity"/>
    <property type="evidence" value="ECO:0007669"/>
    <property type="project" value="InterPro"/>
</dbReference>
<dbReference type="STRING" id="633440.SAMN05421869_15440"/>
<dbReference type="CDD" id="cd01282">
    <property type="entry name" value="HTH_MerR-like_sg3"/>
    <property type="match status" value="1"/>
</dbReference>
<dbReference type="PANTHER" id="PTHR30204:SF93">
    <property type="entry name" value="HTH MERR-TYPE DOMAIN-CONTAINING PROTEIN"/>
    <property type="match status" value="1"/>
</dbReference>
<dbReference type="SMART" id="SM00422">
    <property type="entry name" value="HTH_MERR"/>
    <property type="match status" value="1"/>
</dbReference>
<dbReference type="InterPro" id="IPR047057">
    <property type="entry name" value="MerR_fam"/>
</dbReference>
<dbReference type="GO" id="GO:0003677">
    <property type="term" value="F:DNA binding"/>
    <property type="evidence" value="ECO:0007669"/>
    <property type="project" value="UniProtKB-KW"/>
</dbReference>
<evidence type="ECO:0000259" key="2">
    <source>
        <dbReference type="PROSITE" id="PS50937"/>
    </source>
</evidence>
<dbReference type="AlphaFoldDB" id="A0A1G9VT71"/>
<dbReference type="PROSITE" id="PS50937">
    <property type="entry name" value="HTH_MERR_2"/>
    <property type="match status" value="1"/>
</dbReference>
<keyword evidence="4" id="KW-1185">Reference proteome</keyword>
<dbReference type="InterPro" id="IPR009061">
    <property type="entry name" value="DNA-bd_dom_put_sf"/>
</dbReference>
<sequence>MSATLGCDTNVRFKPLPYEVDHMKIGELSRETGVAVRLLRYYEAQGLLTSHRSEGGHRQYDPDAPATVARIRTLLAAGLPTKVIRELMPCFVGNGTELQACVLDHLRTQYAELDSRIADLARARTALGDILEASARALTHV</sequence>
<dbReference type="PRINTS" id="PR00040">
    <property type="entry name" value="HTHMERR"/>
</dbReference>
<reference evidence="3 4" key="1">
    <citation type="submission" date="2016-10" db="EMBL/GenBank/DDBJ databases">
        <authorList>
            <person name="de Groot N.N."/>
        </authorList>
    </citation>
    <scope>NUCLEOTIDE SEQUENCE [LARGE SCALE GENOMIC DNA]</scope>
    <source>
        <strain evidence="3 4">CGMCC 4.6533</strain>
    </source>
</reference>
<dbReference type="SUPFAM" id="SSF46955">
    <property type="entry name" value="Putative DNA-binding domain"/>
    <property type="match status" value="1"/>
</dbReference>
<evidence type="ECO:0000313" key="3">
    <source>
        <dbReference type="EMBL" id="SDM75462.1"/>
    </source>
</evidence>
<dbReference type="EMBL" id="FNDJ01000054">
    <property type="protein sequence ID" value="SDM75462.1"/>
    <property type="molecule type" value="Genomic_DNA"/>
</dbReference>
<protein>
    <submittedName>
        <fullName evidence="3">DNA-binding transcriptional regulator, MerR family</fullName>
    </submittedName>
</protein>
<keyword evidence="1 3" id="KW-0238">DNA-binding</keyword>